<dbReference type="Proteomes" id="UP000054558">
    <property type="component" value="Unassembled WGS sequence"/>
</dbReference>
<evidence type="ECO:0000313" key="2">
    <source>
        <dbReference type="EMBL" id="GAQ89889.1"/>
    </source>
</evidence>
<reference evidence="2 3" key="1">
    <citation type="journal article" date="2014" name="Nat. Commun.">
        <title>Klebsormidium flaccidum genome reveals primary factors for plant terrestrial adaptation.</title>
        <authorList>
            <person name="Hori K."/>
            <person name="Maruyama F."/>
            <person name="Fujisawa T."/>
            <person name="Togashi T."/>
            <person name="Yamamoto N."/>
            <person name="Seo M."/>
            <person name="Sato S."/>
            <person name="Yamada T."/>
            <person name="Mori H."/>
            <person name="Tajima N."/>
            <person name="Moriyama T."/>
            <person name="Ikeuchi M."/>
            <person name="Watanabe M."/>
            <person name="Wada H."/>
            <person name="Kobayashi K."/>
            <person name="Saito M."/>
            <person name="Masuda T."/>
            <person name="Sasaki-Sekimoto Y."/>
            <person name="Mashiguchi K."/>
            <person name="Awai K."/>
            <person name="Shimojima M."/>
            <person name="Masuda S."/>
            <person name="Iwai M."/>
            <person name="Nobusawa T."/>
            <person name="Narise T."/>
            <person name="Kondo S."/>
            <person name="Saito H."/>
            <person name="Sato R."/>
            <person name="Murakawa M."/>
            <person name="Ihara Y."/>
            <person name="Oshima-Yamada Y."/>
            <person name="Ohtaka K."/>
            <person name="Satoh M."/>
            <person name="Sonobe K."/>
            <person name="Ishii M."/>
            <person name="Ohtani R."/>
            <person name="Kanamori-Sato M."/>
            <person name="Honoki R."/>
            <person name="Miyazaki D."/>
            <person name="Mochizuki H."/>
            <person name="Umetsu J."/>
            <person name="Higashi K."/>
            <person name="Shibata D."/>
            <person name="Kamiya Y."/>
            <person name="Sato N."/>
            <person name="Nakamura Y."/>
            <person name="Tabata S."/>
            <person name="Ida S."/>
            <person name="Kurokawa K."/>
            <person name="Ohta H."/>
        </authorList>
    </citation>
    <scope>NUCLEOTIDE SEQUENCE [LARGE SCALE GENOMIC DNA]</scope>
    <source>
        <strain evidence="2 3">NIES-2285</strain>
    </source>
</reference>
<evidence type="ECO:0000313" key="3">
    <source>
        <dbReference type="Proteomes" id="UP000054558"/>
    </source>
</evidence>
<organism evidence="2 3">
    <name type="scientific">Klebsormidium nitens</name>
    <name type="common">Green alga</name>
    <name type="synonym">Ulothrix nitens</name>
    <dbReference type="NCBI Taxonomy" id="105231"/>
    <lineage>
        <taxon>Eukaryota</taxon>
        <taxon>Viridiplantae</taxon>
        <taxon>Streptophyta</taxon>
        <taxon>Klebsormidiophyceae</taxon>
        <taxon>Klebsormidiales</taxon>
        <taxon>Klebsormidiaceae</taxon>
        <taxon>Klebsormidium</taxon>
    </lineage>
</organism>
<dbReference type="OrthoDB" id="161814at2759"/>
<accession>A0A0U9HKX8</accession>
<name>A0A0U9HKX8_KLENI</name>
<gene>
    <name evidence="2" type="ORF">KFL_005730100</name>
</gene>
<protein>
    <submittedName>
        <fullName evidence="2">Uncharacterized protein</fullName>
    </submittedName>
</protein>
<sequence length="163" mass="17978">MDGCTIQLLLPENVSGDDNVALGGYSPLSVFRGKPCLGREDITFAVLGVKYRFQAKRELEEFAQDTGRYIPAFGGWCAWHMYQNVKMVPEYAHSTKGEGGVLLLFHADADVNCLLLWDEMAAKIGEGKMMEQAERNWQGFRKLAGSVPREDVTDENGDGKAGG</sequence>
<dbReference type="EMBL" id="DF237522">
    <property type="protein sequence ID" value="GAQ89889.1"/>
    <property type="molecule type" value="Genomic_DNA"/>
</dbReference>
<evidence type="ECO:0000256" key="1">
    <source>
        <dbReference type="SAM" id="MobiDB-lite"/>
    </source>
</evidence>
<keyword evidence="3" id="KW-1185">Reference proteome</keyword>
<dbReference type="AlphaFoldDB" id="A0A0U9HKX8"/>
<feature type="region of interest" description="Disordered" evidence="1">
    <location>
        <begin position="144"/>
        <end position="163"/>
    </location>
</feature>
<proteinExistence type="predicted"/>